<gene>
    <name evidence="4" type="ORF">FA14DRAFT_65461</name>
</gene>
<feature type="compositionally biased region" description="Acidic residues" evidence="2">
    <location>
        <begin position="79"/>
        <end position="95"/>
    </location>
</feature>
<feature type="coiled-coil region" evidence="1">
    <location>
        <begin position="251"/>
        <end position="283"/>
    </location>
</feature>
<reference evidence="4 5" key="1">
    <citation type="journal article" date="2018" name="Mol. Biol. Evol.">
        <title>Broad Genomic Sampling Reveals a Smut Pathogenic Ancestry of the Fungal Clade Ustilaginomycotina.</title>
        <authorList>
            <person name="Kijpornyongpan T."/>
            <person name="Mondo S.J."/>
            <person name="Barry K."/>
            <person name="Sandor L."/>
            <person name="Lee J."/>
            <person name="Lipzen A."/>
            <person name="Pangilinan J."/>
            <person name="LaButti K."/>
            <person name="Hainaut M."/>
            <person name="Henrissat B."/>
            <person name="Grigoriev I.V."/>
            <person name="Spatafora J.W."/>
            <person name="Aime M.C."/>
        </authorList>
    </citation>
    <scope>NUCLEOTIDE SEQUENCE [LARGE SCALE GENOMIC DNA]</scope>
    <source>
        <strain evidence="4 5">MCA 3882</strain>
    </source>
</reference>
<feature type="region of interest" description="Disordered" evidence="2">
    <location>
        <begin position="1"/>
        <end position="214"/>
    </location>
</feature>
<dbReference type="EMBL" id="KZ819604">
    <property type="protein sequence ID" value="PWN33804.1"/>
    <property type="molecule type" value="Genomic_DNA"/>
</dbReference>
<feature type="compositionally biased region" description="Acidic residues" evidence="2">
    <location>
        <begin position="155"/>
        <end position="178"/>
    </location>
</feature>
<dbReference type="Proteomes" id="UP000245771">
    <property type="component" value="Unassembled WGS sequence"/>
</dbReference>
<keyword evidence="1" id="KW-0175">Coiled coil</keyword>
<evidence type="ECO:0000313" key="5">
    <source>
        <dbReference type="Proteomes" id="UP000245771"/>
    </source>
</evidence>
<feature type="compositionally biased region" description="Polar residues" evidence="2">
    <location>
        <begin position="460"/>
        <end position="476"/>
    </location>
</feature>
<evidence type="ECO:0000256" key="2">
    <source>
        <dbReference type="SAM" id="MobiDB-lite"/>
    </source>
</evidence>
<dbReference type="InParanoid" id="A0A316V980"/>
<dbReference type="InterPro" id="IPR003169">
    <property type="entry name" value="GYF"/>
</dbReference>
<organism evidence="4 5">
    <name type="scientific">Meira miltonrushii</name>
    <dbReference type="NCBI Taxonomy" id="1280837"/>
    <lineage>
        <taxon>Eukaryota</taxon>
        <taxon>Fungi</taxon>
        <taxon>Dikarya</taxon>
        <taxon>Basidiomycota</taxon>
        <taxon>Ustilaginomycotina</taxon>
        <taxon>Exobasidiomycetes</taxon>
        <taxon>Exobasidiales</taxon>
        <taxon>Brachybasidiaceae</taxon>
        <taxon>Meira</taxon>
    </lineage>
</organism>
<protein>
    <recommendedName>
        <fullName evidence="3">GYF domain-containing protein</fullName>
    </recommendedName>
</protein>
<evidence type="ECO:0000313" key="4">
    <source>
        <dbReference type="EMBL" id="PWN33804.1"/>
    </source>
</evidence>
<dbReference type="STRING" id="1280837.A0A316V980"/>
<feature type="compositionally biased region" description="Acidic residues" evidence="2">
    <location>
        <begin position="48"/>
        <end position="60"/>
    </location>
</feature>
<dbReference type="SUPFAM" id="SSF55277">
    <property type="entry name" value="GYF domain"/>
    <property type="match status" value="1"/>
</dbReference>
<dbReference type="InterPro" id="IPR039905">
    <property type="entry name" value="CD2BP2/Lin1"/>
</dbReference>
<feature type="region of interest" description="Disordered" evidence="2">
    <location>
        <begin position="452"/>
        <end position="476"/>
    </location>
</feature>
<keyword evidence="5" id="KW-1185">Reference proteome</keyword>
<sequence>MTSNAKRKTFGPPASVNGGILSSELAGQQGGAPSTSKRTRFDVPSSTAEEDTAGDLDIEEQDRKRLQQGRKGRVVTDGYDSEDSSGDEGSDAEELDQVKDDDKEEEDEDMFNLDQAPGSGDEDAKSKGNKKKYLELNDIEGQEFSDDESGKDKEEGDAEFELEDDEEEGEGQDAEAGDENLHDPEAVVRPLKKSGKKGKGPESKEMGFQIEKFNMKNEMATGRFDEEGNYIENAKDPHAEHDKWLSGNYNRKNIKAAKEAQERRMQEAKMKEERREFADLDEDECKMYLVGYMLKGESVLEALQRLGAQQKKKSKAGKKTKAKEAEMVVDNSEDLERVKADLNKITALASELMSRFGLVNVYEATYESLLRDVQRSGLVRSTWDPAAEKSNGAGKDASGTIAYVYKWSPAYLKAMSEQSGQETDPETAKQTFGPFNVTDLLSWKKGGYFGDDGERIQLQPEGQNDSEWSSWQDVFG</sequence>
<evidence type="ECO:0000259" key="3">
    <source>
        <dbReference type="PROSITE" id="PS50829"/>
    </source>
</evidence>
<dbReference type="GeneID" id="37024426"/>
<proteinExistence type="predicted"/>
<dbReference type="AlphaFoldDB" id="A0A316V980"/>
<accession>A0A316V980</accession>
<dbReference type="PANTHER" id="PTHR13138:SF3">
    <property type="entry name" value="CD2 ANTIGEN CYTOPLASMIC TAIL-BINDING PROTEIN 2"/>
    <property type="match status" value="1"/>
</dbReference>
<dbReference type="OrthoDB" id="331341at2759"/>
<dbReference type="GO" id="GO:0005682">
    <property type="term" value="C:U5 snRNP"/>
    <property type="evidence" value="ECO:0007669"/>
    <property type="project" value="InterPro"/>
</dbReference>
<dbReference type="PROSITE" id="PS50829">
    <property type="entry name" value="GYF"/>
    <property type="match status" value="1"/>
</dbReference>
<dbReference type="InterPro" id="IPR035445">
    <property type="entry name" value="GYF-like_dom_sf"/>
</dbReference>
<feature type="domain" description="GYF" evidence="3">
    <location>
        <begin position="417"/>
        <end position="476"/>
    </location>
</feature>
<name>A0A316V980_9BASI</name>
<dbReference type="Gene3D" id="3.30.70.2980">
    <property type="match status" value="1"/>
</dbReference>
<evidence type="ECO:0000256" key="1">
    <source>
        <dbReference type="SAM" id="Coils"/>
    </source>
</evidence>
<dbReference type="FunCoup" id="A0A316V980">
    <property type="interactions" value="583"/>
</dbReference>
<feature type="compositionally biased region" description="Acidic residues" evidence="2">
    <location>
        <begin position="102"/>
        <end position="111"/>
    </location>
</feature>
<dbReference type="PANTHER" id="PTHR13138">
    <property type="entry name" value="PROTEIN LIN1"/>
    <property type="match status" value="1"/>
</dbReference>
<dbReference type="RefSeq" id="XP_025354106.1">
    <property type="nucleotide sequence ID" value="XM_025502645.1"/>
</dbReference>
<feature type="compositionally biased region" description="Acidic residues" evidence="2">
    <location>
        <begin position="137"/>
        <end position="147"/>
    </location>
</feature>